<dbReference type="EMBL" id="BART01013197">
    <property type="protein sequence ID" value="GAG89256.1"/>
    <property type="molecule type" value="Genomic_DNA"/>
</dbReference>
<sequence length="35" mass="3856">RMEEPLKTKLTKLNGDYAQVKAYGANPPGEGHREG</sequence>
<accession>X1CYD8</accession>
<protein>
    <submittedName>
        <fullName evidence="1">Uncharacterized protein</fullName>
    </submittedName>
</protein>
<proteinExistence type="predicted"/>
<reference evidence="1" key="1">
    <citation type="journal article" date="2014" name="Front. Microbiol.">
        <title>High frequency of phylogenetically diverse reductive dehalogenase-homologous genes in deep subseafloor sedimentary metagenomes.</title>
        <authorList>
            <person name="Kawai M."/>
            <person name="Futagami T."/>
            <person name="Toyoda A."/>
            <person name="Takaki Y."/>
            <person name="Nishi S."/>
            <person name="Hori S."/>
            <person name="Arai W."/>
            <person name="Tsubouchi T."/>
            <person name="Morono Y."/>
            <person name="Uchiyama I."/>
            <person name="Ito T."/>
            <person name="Fujiyama A."/>
            <person name="Inagaki F."/>
            <person name="Takami H."/>
        </authorList>
    </citation>
    <scope>NUCLEOTIDE SEQUENCE</scope>
    <source>
        <strain evidence="1">Expedition CK06-06</strain>
    </source>
</reference>
<dbReference type="AlphaFoldDB" id="X1CYD8"/>
<name>X1CYD8_9ZZZZ</name>
<comment type="caution">
    <text evidence="1">The sequence shown here is derived from an EMBL/GenBank/DDBJ whole genome shotgun (WGS) entry which is preliminary data.</text>
</comment>
<organism evidence="1">
    <name type="scientific">marine sediment metagenome</name>
    <dbReference type="NCBI Taxonomy" id="412755"/>
    <lineage>
        <taxon>unclassified sequences</taxon>
        <taxon>metagenomes</taxon>
        <taxon>ecological metagenomes</taxon>
    </lineage>
</organism>
<feature type="non-terminal residue" evidence="1">
    <location>
        <position position="1"/>
    </location>
</feature>
<evidence type="ECO:0000313" key="1">
    <source>
        <dbReference type="EMBL" id="GAG89256.1"/>
    </source>
</evidence>
<gene>
    <name evidence="1" type="ORF">S01H4_27132</name>
</gene>